<reference evidence="1 2" key="1">
    <citation type="submission" date="2024-01" db="EMBL/GenBank/DDBJ databases">
        <title>The genomes of 5 underutilized Papilionoideae crops provide insights into root nodulation and disease resistanc.</title>
        <authorList>
            <person name="Jiang F."/>
        </authorList>
    </citation>
    <scope>NUCLEOTIDE SEQUENCE [LARGE SCALE GENOMIC DNA]</scope>
    <source>
        <strain evidence="1">LVBAO_FW01</strain>
        <tissue evidence="1">Leaves</tissue>
    </source>
</reference>
<organism evidence="1 2">
    <name type="scientific">Canavalia gladiata</name>
    <name type="common">Sword bean</name>
    <name type="synonym">Dolichos gladiatus</name>
    <dbReference type="NCBI Taxonomy" id="3824"/>
    <lineage>
        <taxon>Eukaryota</taxon>
        <taxon>Viridiplantae</taxon>
        <taxon>Streptophyta</taxon>
        <taxon>Embryophyta</taxon>
        <taxon>Tracheophyta</taxon>
        <taxon>Spermatophyta</taxon>
        <taxon>Magnoliopsida</taxon>
        <taxon>eudicotyledons</taxon>
        <taxon>Gunneridae</taxon>
        <taxon>Pentapetalae</taxon>
        <taxon>rosids</taxon>
        <taxon>fabids</taxon>
        <taxon>Fabales</taxon>
        <taxon>Fabaceae</taxon>
        <taxon>Papilionoideae</taxon>
        <taxon>50 kb inversion clade</taxon>
        <taxon>NPAAA clade</taxon>
        <taxon>indigoferoid/millettioid clade</taxon>
        <taxon>Phaseoleae</taxon>
        <taxon>Canavalia</taxon>
    </lineage>
</organism>
<keyword evidence="2" id="KW-1185">Reference proteome</keyword>
<sequence length="70" mass="7514">MAKRMQLKKGWPTGAVFDNVEVDSNVGVCDGGDATVAIGFNSMSVIVTCDCETLFKLQSVETNDMQIAIL</sequence>
<name>A0AAN9JZV5_CANGL</name>
<dbReference type="Proteomes" id="UP001367508">
    <property type="component" value="Unassembled WGS sequence"/>
</dbReference>
<proteinExistence type="predicted"/>
<comment type="caution">
    <text evidence="1">The sequence shown here is derived from an EMBL/GenBank/DDBJ whole genome shotgun (WGS) entry which is preliminary data.</text>
</comment>
<dbReference type="EMBL" id="JAYMYQ010000010">
    <property type="protein sequence ID" value="KAK7308385.1"/>
    <property type="molecule type" value="Genomic_DNA"/>
</dbReference>
<evidence type="ECO:0000313" key="2">
    <source>
        <dbReference type="Proteomes" id="UP001367508"/>
    </source>
</evidence>
<gene>
    <name evidence="1" type="ORF">VNO77_41989</name>
</gene>
<protein>
    <submittedName>
        <fullName evidence="1">Uncharacterized protein</fullName>
    </submittedName>
</protein>
<dbReference type="AlphaFoldDB" id="A0AAN9JZV5"/>
<evidence type="ECO:0000313" key="1">
    <source>
        <dbReference type="EMBL" id="KAK7308385.1"/>
    </source>
</evidence>
<accession>A0AAN9JZV5</accession>